<dbReference type="Gramene" id="ONK64407">
    <property type="protein sequence ID" value="ONK64407"/>
    <property type="gene ID" value="A4U43_C07F25560"/>
</dbReference>
<evidence type="ECO:0000256" key="1">
    <source>
        <dbReference type="SAM" id="MobiDB-lite"/>
    </source>
</evidence>
<evidence type="ECO:0000313" key="2">
    <source>
        <dbReference type="EMBL" id="ONK64407.1"/>
    </source>
</evidence>
<dbReference type="Proteomes" id="UP000243459">
    <property type="component" value="Chromosome 7"/>
</dbReference>
<gene>
    <name evidence="2" type="ORF">A4U43_C07F25560</name>
</gene>
<organism evidence="2 3">
    <name type="scientific">Asparagus officinalis</name>
    <name type="common">Garden asparagus</name>
    <dbReference type="NCBI Taxonomy" id="4686"/>
    <lineage>
        <taxon>Eukaryota</taxon>
        <taxon>Viridiplantae</taxon>
        <taxon>Streptophyta</taxon>
        <taxon>Embryophyta</taxon>
        <taxon>Tracheophyta</taxon>
        <taxon>Spermatophyta</taxon>
        <taxon>Magnoliopsida</taxon>
        <taxon>Liliopsida</taxon>
        <taxon>Asparagales</taxon>
        <taxon>Asparagaceae</taxon>
        <taxon>Asparagoideae</taxon>
        <taxon>Asparagus</taxon>
    </lineage>
</organism>
<dbReference type="EMBL" id="CM007387">
    <property type="protein sequence ID" value="ONK64407.1"/>
    <property type="molecule type" value="Genomic_DNA"/>
</dbReference>
<protein>
    <submittedName>
        <fullName evidence="2">Uncharacterized protein</fullName>
    </submittedName>
</protein>
<keyword evidence="3" id="KW-1185">Reference proteome</keyword>
<proteinExistence type="predicted"/>
<name>A0A5P1EGS9_ASPOF</name>
<feature type="region of interest" description="Disordered" evidence="1">
    <location>
        <begin position="135"/>
        <end position="154"/>
    </location>
</feature>
<reference evidence="3" key="1">
    <citation type="journal article" date="2017" name="Nat. Commun.">
        <title>The asparagus genome sheds light on the origin and evolution of a young Y chromosome.</title>
        <authorList>
            <person name="Harkess A."/>
            <person name="Zhou J."/>
            <person name="Xu C."/>
            <person name="Bowers J.E."/>
            <person name="Van der Hulst R."/>
            <person name="Ayyampalayam S."/>
            <person name="Mercati F."/>
            <person name="Riccardi P."/>
            <person name="McKain M.R."/>
            <person name="Kakrana A."/>
            <person name="Tang H."/>
            <person name="Ray J."/>
            <person name="Groenendijk J."/>
            <person name="Arikit S."/>
            <person name="Mathioni S.M."/>
            <person name="Nakano M."/>
            <person name="Shan H."/>
            <person name="Telgmann-Rauber A."/>
            <person name="Kanno A."/>
            <person name="Yue Z."/>
            <person name="Chen H."/>
            <person name="Li W."/>
            <person name="Chen Y."/>
            <person name="Xu X."/>
            <person name="Zhang Y."/>
            <person name="Luo S."/>
            <person name="Chen H."/>
            <person name="Gao J."/>
            <person name="Mao Z."/>
            <person name="Pires J.C."/>
            <person name="Luo M."/>
            <person name="Kudrna D."/>
            <person name="Wing R.A."/>
            <person name="Meyers B.C."/>
            <person name="Yi K."/>
            <person name="Kong H."/>
            <person name="Lavrijsen P."/>
            <person name="Sunseri F."/>
            <person name="Falavigna A."/>
            <person name="Ye Y."/>
            <person name="Leebens-Mack J.H."/>
            <person name="Chen G."/>
        </authorList>
    </citation>
    <scope>NUCLEOTIDE SEQUENCE [LARGE SCALE GENOMIC DNA]</scope>
    <source>
        <strain evidence="3">cv. DH0086</strain>
    </source>
</reference>
<dbReference type="AlphaFoldDB" id="A0A5P1EGS9"/>
<accession>A0A5P1EGS9</accession>
<evidence type="ECO:0000313" key="3">
    <source>
        <dbReference type="Proteomes" id="UP000243459"/>
    </source>
</evidence>
<sequence>MEKSKNLNIISSVNLFRRSSIQFHERVNGEGDDGGPGFVGEGGEGDVEKLGGAVVVDPSLELGGVVVVDPSLDLVAGFEVKVDLGAGVVEVGGGDCGLVAGELLMCAVVVRGFGGVGRCQRSPTTSSRLVIPSSLHQQAAGQADDADPPPQSFRTDIRVHHRLPDSSPLRPPPVAPWVSPTSAFCPRPTSVASPSATEVSRSNSALITVLRPAMTSILRPCSSASTSGAVTDRSFSHIPRSYLTPRPVRAART</sequence>